<protein>
    <recommendedName>
        <fullName evidence="2">SUZ domain-containing protein</fullName>
    </recommendedName>
</protein>
<reference evidence="3" key="1">
    <citation type="journal article" date="2020" name="Fungal Divers.">
        <title>Resolving the Mortierellaceae phylogeny through synthesis of multi-gene phylogenetics and phylogenomics.</title>
        <authorList>
            <person name="Vandepol N."/>
            <person name="Liber J."/>
            <person name="Desiro A."/>
            <person name="Na H."/>
            <person name="Kennedy M."/>
            <person name="Barry K."/>
            <person name="Grigoriev I.V."/>
            <person name="Miller A.N."/>
            <person name="O'Donnell K."/>
            <person name="Stajich J.E."/>
            <person name="Bonito G."/>
        </authorList>
    </citation>
    <scope>NUCLEOTIDE SEQUENCE</scope>
    <source>
        <strain evidence="3">KOD948</strain>
    </source>
</reference>
<dbReference type="InterPro" id="IPR024771">
    <property type="entry name" value="SUZ"/>
</dbReference>
<organism evidence="3 4">
    <name type="scientific">Mortierella polycephala</name>
    <dbReference type="NCBI Taxonomy" id="41804"/>
    <lineage>
        <taxon>Eukaryota</taxon>
        <taxon>Fungi</taxon>
        <taxon>Fungi incertae sedis</taxon>
        <taxon>Mucoromycota</taxon>
        <taxon>Mortierellomycotina</taxon>
        <taxon>Mortierellomycetes</taxon>
        <taxon>Mortierellales</taxon>
        <taxon>Mortierellaceae</taxon>
        <taxon>Mortierella</taxon>
    </lineage>
</organism>
<dbReference type="OrthoDB" id="5373615at2759"/>
<keyword evidence="4" id="KW-1185">Reference proteome</keyword>
<proteinExistence type="predicted"/>
<feature type="compositionally biased region" description="Low complexity" evidence="1">
    <location>
        <begin position="41"/>
        <end position="84"/>
    </location>
</feature>
<evidence type="ECO:0000313" key="4">
    <source>
        <dbReference type="Proteomes" id="UP000726737"/>
    </source>
</evidence>
<feature type="non-terminal residue" evidence="3">
    <location>
        <position position="1"/>
    </location>
</feature>
<gene>
    <name evidence="3" type="ORF">BG011_007873</name>
</gene>
<sequence length="186" mass="18880">IKILRRPKSPVATAKVGRTTPKPLAQREADYNAAREKIFGTSSTASISSAHSSAGSNASTPSARSKCSSPTQSSAPSASASATKSEMEVKPIEFNGVPPSTRLAQKPSLAVRGNAVRQPRGPNATVSTPHTSSSQASSSSSSSSSSQTSSPARLGAGSSGSRQEGSIGFRRPFRGAPRPPPSASSS</sequence>
<feature type="compositionally biased region" description="Low complexity" evidence="1">
    <location>
        <begin position="131"/>
        <end position="150"/>
    </location>
</feature>
<feature type="region of interest" description="Disordered" evidence="1">
    <location>
        <begin position="1"/>
        <end position="186"/>
    </location>
</feature>
<evidence type="ECO:0000256" key="1">
    <source>
        <dbReference type="SAM" id="MobiDB-lite"/>
    </source>
</evidence>
<evidence type="ECO:0000259" key="2">
    <source>
        <dbReference type="Pfam" id="PF12752"/>
    </source>
</evidence>
<dbReference type="AlphaFoldDB" id="A0A9P6TY21"/>
<comment type="caution">
    <text evidence="3">The sequence shown here is derived from an EMBL/GenBank/DDBJ whole genome shotgun (WGS) entry which is preliminary data.</text>
</comment>
<dbReference type="EMBL" id="JAAAJA010000622">
    <property type="protein sequence ID" value="KAG0251081.1"/>
    <property type="molecule type" value="Genomic_DNA"/>
</dbReference>
<evidence type="ECO:0000313" key="3">
    <source>
        <dbReference type="EMBL" id="KAG0251081.1"/>
    </source>
</evidence>
<feature type="compositionally biased region" description="Pro residues" evidence="1">
    <location>
        <begin position="177"/>
        <end position="186"/>
    </location>
</feature>
<accession>A0A9P6TY21</accession>
<feature type="compositionally biased region" description="Basic and acidic residues" evidence="1">
    <location>
        <begin position="25"/>
        <end position="38"/>
    </location>
</feature>
<name>A0A9P6TY21_9FUNG</name>
<dbReference type="Proteomes" id="UP000726737">
    <property type="component" value="Unassembled WGS sequence"/>
</dbReference>
<dbReference type="Pfam" id="PF12752">
    <property type="entry name" value="SUZ"/>
    <property type="match status" value="1"/>
</dbReference>
<feature type="domain" description="SUZ" evidence="2">
    <location>
        <begin position="1"/>
        <end position="42"/>
    </location>
</feature>